<dbReference type="EMBL" id="AVPF01000144">
    <property type="protein sequence ID" value="KGX83143.1"/>
    <property type="molecule type" value="Genomic_DNA"/>
</dbReference>
<gene>
    <name evidence="2" type="ORF">N783_06000</name>
</gene>
<organism evidence="2 3">
    <name type="scientific">Pontibacillus marinus BH030004 = DSM 16465</name>
    <dbReference type="NCBI Taxonomy" id="1385511"/>
    <lineage>
        <taxon>Bacteria</taxon>
        <taxon>Bacillati</taxon>
        <taxon>Bacillota</taxon>
        <taxon>Bacilli</taxon>
        <taxon>Bacillales</taxon>
        <taxon>Bacillaceae</taxon>
        <taxon>Pontibacillus</taxon>
    </lineage>
</organism>
<dbReference type="eggNOG" id="COG3326">
    <property type="taxonomic scope" value="Bacteria"/>
</dbReference>
<dbReference type="AlphaFoldDB" id="A0A0A5FVV0"/>
<name>A0A0A5FVV0_9BACI</name>
<dbReference type="OrthoDB" id="1698854at2"/>
<keyword evidence="1" id="KW-0812">Transmembrane</keyword>
<dbReference type="Proteomes" id="UP000030403">
    <property type="component" value="Unassembled WGS sequence"/>
</dbReference>
<keyword evidence="3" id="KW-1185">Reference proteome</keyword>
<keyword evidence="1" id="KW-1133">Transmembrane helix</keyword>
<evidence type="ECO:0000313" key="3">
    <source>
        <dbReference type="Proteomes" id="UP000030403"/>
    </source>
</evidence>
<dbReference type="InterPro" id="IPR010718">
    <property type="entry name" value="DUF1294"/>
</dbReference>
<evidence type="ECO:0000256" key="1">
    <source>
        <dbReference type="SAM" id="Phobius"/>
    </source>
</evidence>
<sequence>MSFNLIFIGYFVVINLIGFMLMGIDKKRARNEKWRVQEKTLWMVAWIGGALGNWLGMSYFRHKTKHTMFTIGTPIVMVLHIVIYVVIKARLLS</sequence>
<keyword evidence="1" id="KW-0472">Membrane</keyword>
<dbReference type="PIRSF" id="PIRSF002599">
    <property type="entry name" value="Cold_shock_A"/>
    <property type="match status" value="1"/>
</dbReference>
<accession>A0A0A5FVV0</accession>
<dbReference type="GO" id="GO:0003676">
    <property type="term" value="F:nucleic acid binding"/>
    <property type="evidence" value="ECO:0007669"/>
    <property type="project" value="InterPro"/>
</dbReference>
<dbReference type="STRING" id="1385511.GCA_000425225_04284"/>
<comment type="caution">
    <text evidence="2">The sequence shown here is derived from an EMBL/GenBank/DDBJ whole genome shotgun (WGS) entry which is preliminary data.</text>
</comment>
<proteinExistence type="predicted"/>
<dbReference type="InterPro" id="IPR012156">
    <property type="entry name" value="Cold_shock_CspA"/>
</dbReference>
<protein>
    <submittedName>
        <fullName evidence="2">Membrane protein</fullName>
    </submittedName>
</protein>
<feature type="transmembrane region" description="Helical" evidence="1">
    <location>
        <begin position="40"/>
        <end position="60"/>
    </location>
</feature>
<evidence type="ECO:0000313" key="2">
    <source>
        <dbReference type="EMBL" id="KGX83143.1"/>
    </source>
</evidence>
<feature type="transmembrane region" description="Helical" evidence="1">
    <location>
        <begin position="66"/>
        <end position="87"/>
    </location>
</feature>
<dbReference type="RefSeq" id="WP_036843890.1">
    <property type="nucleotide sequence ID" value="NZ_AULJ01000089.1"/>
</dbReference>
<dbReference type="Pfam" id="PF06961">
    <property type="entry name" value="DUF1294"/>
    <property type="match status" value="1"/>
</dbReference>
<feature type="transmembrane region" description="Helical" evidence="1">
    <location>
        <begin position="6"/>
        <end position="24"/>
    </location>
</feature>
<reference evidence="2 3" key="1">
    <citation type="submission" date="2013-08" db="EMBL/GenBank/DDBJ databases">
        <authorList>
            <person name="Huang J."/>
            <person name="Wang G."/>
        </authorList>
    </citation>
    <scope>NUCLEOTIDE SEQUENCE [LARGE SCALE GENOMIC DNA]</scope>
    <source>
        <strain evidence="2 3">BH030004</strain>
    </source>
</reference>